<evidence type="ECO:0000256" key="1">
    <source>
        <dbReference type="SAM" id="MobiDB-lite"/>
    </source>
</evidence>
<dbReference type="Proteomes" id="UP000826462">
    <property type="component" value="Chromosome 1"/>
</dbReference>
<accession>A0ABX8UN70</accession>
<dbReference type="EMBL" id="CP080095">
    <property type="protein sequence ID" value="QYD70151.1"/>
    <property type="molecule type" value="Genomic_DNA"/>
</dbReference>
<feature type="region of interest" description="Disordered" evidence="1">
    <location>
        <begin position="13"/>
        <end position="42"/>
    </location>
</feature>
<organism evidence="2 3">
    <name type="scientific">Paraburkholderia edwinii</name>
    <dbReference type="NCBI Taxonomy" id="2861782"/>
    <lineage>
        <taxon>Bacteria</taxon>
        <taxon>Pseudomonadati</taxon>
        <taxon>Pseudomonadota</taxon>
        <taxon>Betaproteobacteria</taxon>
        <taxon>Burkholderiales</taxon>
        <taxon>Burkholderiaceae</taxon>
        <taxon>Paraburkholderia</taxon>
    </lineage>
</organism>
<evidence type="ECO:0000313" key="3">
    <source>
        <dbReference type="Proteomes" id="UP000826462"/>
    </source>
</evidence>
<evidence type="ECO:0008006" key="4">
    <source>
        <dbReference type="Google" id="ProtNLM"/>
    </source>
</evidence>
<sequence length="797" mass="85597">MAGYGPDSFALNGNGSVVVQQPTPTPSGPQITIQGGGSGQVAPGQASIAPGGEFGGAAANSVASLNALNKLTQGMLQPYIAAEQKRLYFDGMSQVVQGRTLQQVESEQPWYTKIFGPSATVRGAQAMTAMTALTQAQNEFMENMPSLRQRDPDTVRKYLVDQATRIGNTGDPLVDGLVQSKLAEQWGTMLDTHMKQHIAWQQDDMGQKFVNNTVASGKLLQSSLHQATGYAVSSEQAEQTRQMETDKFTDSLLRPYGMTDEAYGKYMASAARANLSNGNFEAYNALKSKGDLWNAIPMDARVQLENEEELWTQKALKKAPALSDIGGDQTKLSMSLIQGTFPGDEASLNKTIDGINADWKARSGASTDVIDNHGRDLMLKQFYMGRNKVNTTIAKAQAGLADDQLQRTTALAALNGGSAAIMPSNVTEQNAQLAVEEFWQNTQGDSQDNPQSLDNGVSKLALVSDEKKLRPASLESQLRQDSEALFVTGGTITPRAQQSLQVMQKLLTVPGGGPGALSNYIGTENAKRVAAFIGSGVDINDPKQLETTRSWLKNGSGAVTTKADRDAAASYVGSQDPGFFKRMLPIFGGPGSLTSYDLNDATKAGIATDLAPYIATTKKAFPSMSDEQAAQFAYQQVYGNLNNTDFIDGTIVKHNPYVPGAQSLFQGVQAISKGGVNQANDDYQWSVKEVARGNLKDAVTAGVSKLNDAHAGEPLYVKADIDNFRPNDFQAVGGEQLAHGIVTVYYQNSKNGQVYPVLIRPEQVRDKYQERLNATHKPTGDEPISDGPFPSGGVGQF</sequence>
<gene>
    <name evidence="2" type="ORF">KZJ38_07545</name>
</gene>
<evidence type="ECO:0000313" key="2">
    <source>
        <dbReference type="EMBL" id="QYD70151.1"/>
    </source>
</evidence>
<name>A0ABX8UN70_9BURK</name>
<protein>
    <recommendedName>
        <fullName evidence="4">Internal virion protein C</fullName>
    </recommendedName>
</protein>
<proteinExistence type="predicted"/>
<keyword evidence="3" id="KW-1185">Reference proteome</keyword>
<feature type="compositionally biased region" description="Polar residues" evidence="1">
    <location>
        <begin position="13"/>
        <end position="33"/>
    </location>
</feature>
<dbReference type="RefSeq" id="WP_219799478.1">
    <property type="nucleotide sequence ID" value="NZ_CP080095.1"/>
</dbReference>
<reference evidence="2 3" key="1">
    <citation type="submission" date="2021-07" db="EMBL/GenBank/DDBJ databases">
        <title>Paraburkholderia edwinii protects Aspergillus sp. from phenazines by acting as a toxin sponge.</title>
        <authorList>
            <person name="Dahlstrom K.M."/>
            <person name="Newman D.K."/>
        </authorList>
    </citation>
    <scope>NUCLEOTIDE SEQUENCE [LARGE SCALE GENOMIC DNA]</scope>
    <source>
        <strain evidence="2 3">Pe01</strain>
    </source>
</reference>
<feature type="region of interest" description="Disordered" evidence="1">
    <location>
        <begin position="774"/>
        <end position="797"/>
    </location>
</feature>